<gene>
    <name evidence="12" type="ORF">BZ3500_MVSOF-1268-A1-R1_CHR1-3G02323</name>
</gene>
<dbReference type="GO" id="GO:0000033">
    <property type="term" value="F:alpha-1,3-mannosyltransferase activity"/>
    <property type="evidence" value="ECO:0007669"/>
    <property type="project" value="TreeGrafter"/>
</dbReference>
<dbReference type="GO" id="GO:0005794">
    <property type="term" value="C:Golgi apparatus"/>
    <property type="evidence" value="ECO:0007669"/>
    <property type="project" value="TreeGrafter"/>
</dbReference>
<organism evidence="12 13">
    <name type="scientific">Microbotryum saponariae</name>
    <dbReference type="NCBI Taxonomy" id="289078"/>
    <lineage>
        <taxon>Eukaryota</taxon>
        <taxon>Fungi</taxon>
        <taxon>Dikarya</taxon>
        <taxon>Basidiomycota</taxon>
        <taxon>Pucciniomycotina</taxon>
        <taxon>Microbotryomycetes</taxon>
        <taxon>Microbotryales</taxon>
        <taxon>Microbotryaceae</taxon>
        <taxon>Microbotryum</taxon>
    </lineage>
</organism>
<evidence type="ECO:0000256" key="6">
    <source>
        <dbReference type="ARBA" id="ARBA00022968"/>
    </source>
</evidence>
<protein>
    <submittedName>
        <fullName evidence="12">BZ3500_MvSof-1268-A1-R1_Chr1-3g02323 protein</fullName>
    </submittedName>
</protein>
<evidence type="ECO:0000256" key="11">
    <source>
        <dbReference type="SAM" id="Phobius"/>
    </source>
</evidence>
<dbReference type="SUPFAM" id="SSF53448">
    <property type="entry name" value="Nucleotide-diphospho-sugar transferases"/>
    <property type="match status" value="1"/>
</dbReference>
<dbReference type="GO" id="GO:0016020">
    <property type="term" value="C:membrane"/>
    <property type="evidence" value="ECO:0007669"/>
    <property type="project" value="UniProtKB-SubCell"/>
</dbReference>
<keyword evidence="5 11" id="KW-0812">Transmembrane</keyword>
<keyword evidence="3" id="KW-0328">Glycosyltransferase</keyword>
<evidence type="ECO:0000256" key="7">
    <source>
        <dbReference type="ARBA" id="ARBA00022989"/>
    </source>
</evidence>
<evidence type="ECO:0000256" key="5">
    <source>
        <dbReference type="ARBA" id="ARBA00022692"/>
    </source>
</evidence>
<dbReference type="EMBL" id="FMWP01000014">
    <property type="protein sequence ID" value="SCZ90860.1"/>
    <property type="molecule type" value="Genomic_DNA"/>
</dbReference>
<evidence type="ECO:0000256" key="3">
    <source>
        <dbReference type="ARBA" id="ARBA00022676"/>
    </source>
</evidence>
<dbReference type="InterPro" id="IPR022751">
    <property type="entry name" value="Alpha_mannosyltransferase"/>
</dbReference>
<evidence type="ECO:0000313" key="13">
    <source>
        <dbReference type="Proteomes" id="UP000249723"/>
    </source>
</evidence>
<reference evidence="13" key="1">
    <citation type="submission" date="2016-10" db="EMBL/GenBank/DDBJ databases">
        <authorList>
            <person name="Jeantristanb JTB J.-T."/>
            <person name="Ricardo R."/>
        </authorList>
    </citation>
    <scope>NUCLEOTIDE SEQUENCE [LARGE SCALE GENOMIC DNA]</scope>
</reference>
<dbReference type="Proteomes" id="UP000249723">
    <property type="component" value="Unassembled WGS sequence"/>
</dbReference>
<feature type="transmembrane region" description="Helical" evidence="11">
    <location>
        <begin position="23"/>
        <end position="39"/>
    </location>
</feature>
<dbReference type="Pfam" id="PF11051">
    <property type="entry name" value="Mannosyl_trans3"/>
    <property type="match status" value="1"/>
</dbReference>
<dbReference type="STRING" id="289078.A0A2X0KQ03"/>
<evidence type="ECO:0000256" key="9">
    <source>
        <dbReference type="ARBA" id="ARBA00023180"/>
    </source>
</evidence>
<keyword evidence="9" id="KW-0325">Glycoprotein</keyword>
<dbReference type="PANTHER" id="PTHR31392">
    <property type="entry name" value="ALPHA-1,3-MANNOSYLTRANSFERASE MNN1-RELATED"/>
    <property type="match status" value="1"/>
</dbReference>
<evidence type="ECO:0000256" key="4">
    <source>
        <dbReference type="ARBA" id="ARBA00022679"/>
    </source>
</evidence>
<name>A0A2X0KQ03_9BASI</name>
<evidence type="ECO:0000256" key="8">
    <source>
        <dbReference type="ARBA" id="ARBA00023136"/>
    </source>
</evidence>
<proteinExistence type="inferred from homology"/>
<keyword evidence="6" id="KW-0735">Signal-anchor</keyword>
<keyword evidence="4" id="KW-0808">Transferase</keyword>
<comment type="subcellular location">
    <subcellularLocation>
        <location evidence="1">Membrane</location>
        <topology evidence="1">Single-pass type II membrane protein</topology>
    </subcellularLocation>
</comment>
<evidence type="ECO:0000256" key="1">
    <source>
        <dbReference type="ARBA" id="ARBA00004606"/>
    </source>
</evidence>
<accession>A0A2X0KQ03</accession>
<sequence length="565" mass="64420">MNASPATTSTSTALSAIIRNKRFLGILVFILVCGTWTLVHPSTRTAFIGPLLPSRLDRTNTNTHHLSSTWPSETDPLNQNGDSSSTSSDRYALAAADRVTKLFSSKSEAQIEVEWERLGTSYKAVRDEVPDVTRLDLHADRFKIVVQLDQFDRAIDGSRLNATMRETYHKTTRHFRDDLFRSLYPYISRNDNHQRTFDDLLMRYSRTAGIVIPCGNDQFQTETHSVLLTLHQWAVHLIATLKNVHKTKLPILVAHSGQGDLTVEKRAALRSLSPDVETVDLLHIFDEKHVGLENSGWAIKPFAILASPFKETIICDADAIFLQDPAILLTDPGYEQTGTLFFRDREIFPGDGNVHAWFKELMKGRKPSKMLQKSRWWLDEASREEMESGVVVVNKGRRDVALGMVFVGFLNTRDVRDAVMYRQTYGDKESYWMGYELGGVPYYFDPPYAGIAGRVTHPNAKGHTVDSRICSEHHLHLDYKGRPLWWNGSLYEDKRHREKGWFLALHYTHGTVDWDCEPEPWCMKGIREEDVKRFSEVKLEDGTGFDRVLSDMIGAALMAELKFPK</sequence>
<evidence type="ECO:0000313" key="12">
    <source>
        <dbReference type="EMBL" id="SCZ90860.1"/>
    </source>
</evidence>
<feature type="region of interest" description="Disordered" evidence="10">
    <location>
        <begin position="60"/>
        <end position="89"/>
    </location>
</feature>
<evidence type="ECO:0000256" key="10">
    <source>
        <dbReference type="SAM" id="MobiDB-lite"/>
    </source>
</evidence>
<dbReference type="InterPro" id="IPR029044">
    <property type="entry name" value="Nucleotide-diphossugar_trans"/>
</dbReference>
<dbReference type="PANTHER" id="PTHR31392:SF1">
    <property type="entry name" value="ALPHA-1,3-MANNOSYLTRANSFERASE MNN1-RELATED"/>
    <property type="match status" value="1"/>
</dbReference>
<dbReference type="OrthoDB" id="430354at2759"/>
<evidence type="ECO:0000256" key="2">
    <source>
        <dbReference type="ARBA" id="ARBA00009105"/>
    </source>
</evidence>
<keyword evidence="7 11" id="KW-1133">Transmembrane helix</keyword>
<dbReference type="GO" id="GO:0006493">
    <property type="term" value="P:protein O-linked glycosylation"/>
    <property type="evidence" value="ECO:0007669"/>
    <property type="project" value="TreeGrafter"/>
</dbReference>
<dbReference type="AlphaFoldDB" id="A0A2X0KQ03"/>
<keyword evidence="8 11" id="KW-0472">Membrane</keyword>
<keyword evidence="13" id="KW-1185">Reference proteome</keyword>
<comment type="similarity">
    <text evidence="2">Belongs to the MNN1/MNT family.</text>
</comment>